<dbReference type="KEGG" id="fki:FK004_03130"/>
<evidence type="ECO:0008006" key="4">
    <source>
        <dbReference type="Google" id="ProtNLM"/>
    </source>
</evidence>
<gene>
    <name evidence="2" type="ORF">FK004_03130</name>
</gene>
<keyword evidence="1" id="KW-0732">Signal</keyword>
<keyword evidence="3" id="KW-1185">Reference proteome</keyword>
<dbReference type="AlphaFoldDB" id="A0A2S1LKN9"/>
<proteinExistence type="predicted"/>
<feature type="chain" id="PRO_5015571098" description="Cytochrome C551" evidence="1">
    <location>
        <begin position="23"/>
        <end position="62"/>
    </location>
</feature>
<feature type="signal peptide" evidence="1">
    <location>
        <begin position="1"/>
        <end position="22"/>
    </location>
</feature>
<reference evidence="2 3" key="1">
    <citation type="submission" date="2017-04" db="EMBL/GenBank/DDBJ databases">
        <title>Complete genome sequence of Flavobacterium kingsejong AJ004.</title>
        <authorList>
            <person name="Lee P.C."/>
        </authorList>
    </citation>
    <scope>NUCLEOTIDE SEQUENCE [LARGE SCALE GENOMIC DNA]</scope>
    <source>
        <strain evidence="2 3">AJ004</strain>
    </source>
</reference>
<dbReference type="RefSeq" id="WP_108735938.1">
    <property type="nucleotide sequence ID" value="NZ_CP020919.1"/>
</dbReference>
<name>A0A2S1LKN9_9FLAO</name>
<evidence type="ECO:0000256" key="1">
    <source>
        <dbReference type="SAM" id="SignalP"/>
    </source>
</evidence>
<accession>A0A2S1LKN9</accession>
<sequence length="62" mass="6318">MKKVILTLGVFMFALVLNSCSADEIDDQNVNADAGIEVAPTVAPSQVMPVDNGGQGVGGGKK</sequence>
<protein>
    <recommendedName>
        <fullName evidence="4">Cytochrome C551</fullName>
    </recommendedName>
</protein>
<evidence type="ECO:0000313" key="3">
    <source>
        <dbReference type="Proteomes" id="UP000244677"/>
    </source>
</evidence>
<dbReference type="OrthoDB" id="647456at2"/>
<dbReference type="Proteomes" id="UP000244677">
    <property type="component" value="Chromosome"/>
</dbReference>
<dbReference type="EMBL" id="CP020919">
    <property type="protein sequence ID" value="AWG24287.1"/>
    <property type="molecule type" value="Genomic_DNA"/>
</dbReference>
<organism evidence="2 3">
    <name type="scientific">Flavobacterium kingsejongi</name>
    <dbReference type="NCBI Taxonomy" id="1678728"/>
    <lineage>
        <taxon>Bacteria</taxon>
        <taxon>Pseudomonadati</taxon>
        <taxon>Bacteroidota</taxon>
        <taxon>Flavobacteriia</taxon>
        <taxon>Flavobacteriales</taxon>
        <taxon>Flavobacteriaceae</taxon>
        <taxon>Flavobacterium</taxon>
    </lineage>
</organism>
<evidence type="ECO:0000313" key="2">
    <source>
        <dbReference type="EMBL" id="AWG24287.1"/>
    </source>
</evidence>